<name>A0ABM0JQP0_APLCA</name>
<accession>A0ABM0JQP0</accession>
<keyword evidence="2" id="KW-1185">Reference proteome</keyword>
<sequence>MTVGWKTLDVGEKALIYSKDGSYRVEEGPQRIFLFRETFRSMSSYSASQKEYLVVKFKDGRVQNLRGPCTAHFNEVIHLSIKVKDMVSLSANEALVVYKQDDATKNVLRDVLLGPSLIMLNENEWLHSFCWHGTDPNNKTRMVRGIDQFTVLKIIPDQFYYNVDEVRTADDALLRVKLMMFYELTDIEEMLNTTKDPIADFINCLCADVITFASKKTYEEFIETASELNDLKNFPQLTERCAVIGYVVTKVAFRGYFAHDKLQKMHDMMSKKRTELQMKYEKEVQEQSLKDLKLEAEIERLEQEQELELQKLIHNQKMEIDSLKHKLELEKTSRLRLIEEKTLEDKAKLNAQIAKEQLEAEHLHSLHGLGVNITDLLVSRAGRPEKVTSIVASKGGAAVHIHHNDLALSGNVLRTGETAKPSETLL</sequence>
<organism evidence="2 3">
    <name type="scientific">Aplysia californica</name>
    <name type="common">California sea hare</name>
    <dbReference type="NCBI Taxonomy" id="6500"/>
    <lineage>
        <taxon>Eukaryota</taxon>
        <taxon>Metazoa</taxon>
        <taxon>Spiralia</taxon>
        <taxon>Lophotrochozoa</taxon>
        <taxon>Mollusca</taxon>
        <taxon>Gastropoda</taxon>
        <taxon>Heterobranchia</taxon>
        <taxon>Euthyneura</taxon>
        <taxon>Tectipleura</taxon>
        <taxon>Aplysiida</taxon>
        <taxon>Aplysioidea</taxon>
        <taxon>Aplysiidae</taxon>
        <taxon>Aplysia</taxon>
    </lineage>
</organism>
<proteinExistence type="predicted"/>
<evidence type="ECO:0000313" key="3">
    <source>
        <dbReference type="RefSeq" id="XP_005099279.1"/>
    </source>
</evidence>
<reference evidence="3" key="1">
    <citation type="submission" date="2025-08" db="UniProtKB">
        <authorList>
            <consortium name="RefSeq"/>
        </authorList>
    </citation>
    <scope>IDENTIFICATION</scope>
</reference>
<dbReference type="GeneID" id="101862874"/>
<evidence type="ECO:0000256" key="1">
    <source>
        <dbReference type="SAM" id="Coils"/>
    </source>
</evidence>
<gene>
    <name evidence="3" type="primary">LOC101862874</name>
</gene>
<protein>
    <submittedName>
        <fullName evidence="3">Uncharacterized protein LOC101862874</fullName>
    </submittedName>
</protein>
<feature type="coiled-coil region" evidence="1">
    <location>
        <begin position="282"/>
        <end position="311"/>
    </location>
</feature>
<dbReference type="RefSeq" id="XP_005099279.1">
    <property type="nucleotide sequence ID" value="XM_005099222.3"/>
</dbReference>
<keyword evidence="1" id="KW-0175">Coiled coil</keyword>
<dbReference type="Proteomes" id="UP000694888">
    <property type="component" value="Unplaced"/>
</dbReference>
<evidence type="ECO:0000313" key="2">
    <source>
        <dbReference type="Proteomes" id="UP000694888"/>
    </source>
</evidence>